<dbReference type="PANTHER" id="PTHR14390:SF2">
    <property type="entry name" value="G PATCH DOMAIN-CONTAINING PROTEIN 3"/>
    <property type="match status" value="1"/>
</dbReference>
<dbReference type="PROSITE" id="PS50174">
    <property type="entry name" value="G_PATCH"/>
    <property type="match status" value="1"/>
</dbReference>
<protein>
    <submittedName>
        <fullName evidence="2">G-patch domain-containing protein</fullName>
    </submittedName>
</protein>
<dbReference type="GO" id="GO:0045893">
    <property type="term" value="P:positive regulation of DNA-templated transcription"/>
    <property type="evidence" value="ECO:0007669"/>
    <property type="project" value="TreeGrafter"/>
</dbReference>
<reference evidence="2" key="1">
    <citation type="submission" date="2019-11" db="UniProtKB">
        <authorList>
            <consortium name="WormBaseParasite"/>
        </authorList>
    </citation>
    <scope>IDENTIFICATION</scope>
</reference>
<dbReference type="WBParaSite" id="MCU_005004-RA">
    <property type="protein sequence ID" value="MCU_005004-RA"/>
    <property type="gene ID" value="MCU_005004"/>
</dbReference>
<dbReference type="InterPro" id="IPR000467">
    <property type="entry name" value="G_patch_dom"/>
</dbReference>
<proteinExistence type="predicted"/>
<name>A0A5K3F2F0_MESCO</name>
<feature type="domain" description="G-patch" evidence="1">
    <location>
        <begin position="376"/>
        <end position="426"/>
    </location>
</feature>
<dbReference type="InterPro" id="IPR040341">
    <property type="entry name" value="GPATCH3"/>
</dbReference>
<accession>A0A5K3F2F0</accession>
<dbReference type="GO" id="GO:0039536">
    <property type="term" value="P:negative regulation of RIG-I signaling pathway"/>
    <property type="evidence" value="ECO:0007669"/>
    <property type="project" value="InterPro"/>
</dbReference>
<dbReference type="AlphaFoldDB" id="A0A5K3F2F0"/>
<dbReference type="GO" id="GO:0032480">
    <property type="term" value="P:negative regulation of type I interferon production"/>
    <property type="evidence" value="ECO:0007669"/>
    <property type="project" value="InterPro"/>
</dbReference>
<dbReference type="Pfam" id="PF01585">
    <property type="entry name" value="G-patch"/>
    <property type="match status" value="1"/>
</dbReference>
<dbReference type="GO" id="GO:0003676">
    <property type="term" value="F:nucleic acid binding"/>
    <property type="evidence" value="ECO:0007669"/>
    <property type="project" value="InterPro"/>
</dbReference>
<dbReference type="PANTHER" id="PTHR14390">
    <property type="entry name" value="G PATCH DOMAIN CONTAINING PROTEIN 3"/>
    <property type="match status" value="1"/>
</dbReference>
<sequence length="514" mass="58989">MSQGFLRTKIYQKFCISVPLFITPPSFLLPFRDMDLIDQDIFFITHIPSSLTAADLRRIFSHYVEAGAFACFHYRHRPESEGSALIPPKMIDADVMLSLLKRHRSRKTCTCTAVIAVRREQTERLIASFFESWSTDELSSQYSPCKLYRVTCTLSDFNNLAKLIEFTPPTFMPQGNVGTPSSHFFSLIRACQLSRNIITKLKLCFSHGTHHRKYGSVPYDYSDVTLEACLDEGENVERGQSRLRIKTPISTGLTFSHPTNCDEIPEEWDRFESLHVDPYNVDRSANHSLKYESKVELKWEKGGPGLVHYTDEMFWRERESVRRDEFFDEPSSFDWDIDVRHYSDDEGLSFLGPGGPDLDTQQLAQIRDVSGEKPFLSRYAVRVMQKYGWHQGTRLGKRKQKGLLRPISADDGCISLKRSGFGFTEKRRQVLKRQNASQPTGGAYIRSIFDSPETVALRSGATHLQSHHRTNPSLQVKYREHWVSERNRLVLYSARAPRGFVGVKFQYGGLVNPT</sequence>
<evidence type="ECO:0000313" key="2">
    <source>
        <dbReference type="WBParaSite" id="MCU_005004-RA"/>
    </source>
</evidence>
<evidence type="ECO:0000259" key="1">
    <source>
        <dbReference type="PROSITE" id="PS50174"/>
    </source>
</evidence>
<organism evidence="2">
    <name type="scientific">Mesocestoides corti</name>
    <name type="common">Flatworm</name>
    <dbReference type="NCBI Taxonomy" id="53468"/>
    <lineage>
        <taxon>Eukaryota</taxon>
        <taxon>Metazoa</taxon>
        <taxon>Spiralia</taxon>
        <taxon>Lophotrochozoa</taxon>
        <taxon>Platyhelminthes</taxon>
        <taxon>Cestoda</taxon>
        <taxon>Eucestoda</taxon>
        <taxon>Cyclophyllidea</taxon>
        <taxon>Mesocestoididae</taxon>
        <taxon>Mesocestoides</taxon>
    </lineage>
</organism>